<feature type="domain" description="N-acetyltransferase" evidence="10">
    <location>
        <begin position="145"/>
        <end position="377"/>
    </location>
</feature>
<dbReference type="PANTHER" id="PTHR10925">
    <property type="entry name" value="N-ACETYLTRANSFERASE 10"/>
    <property type="match status" value="1"/>
</dbReference>
<dbReference type="AlphaFoldDB" id="A0A8K0NUT3"/>
<sequence length="628" mass="70704">MVVVDEAAAIPLPLVKSLFGPHLLFLASTIDGYEGTGRSLTAKLLKQLRNESVAPKSSKGTTTTVALPNTGRVLYEVELKESIRYRPGDSVEYWLGNLLCLGTIYAPKGLPTTSSCPPPELCELYHVNRDTLFCHHAASEAFLHRLVELFVASHYRNSPDDLLMMSDAPAHRIFVLLGPTRVDARAIPEVLAAIQICLEGGVSRNSVESGLSKGQRAWGDLIPWTVAQQFQDPDFPSLSGARVVRIATHPDYQGMGYGSRALSLLRLYYSGGIIYIPSDTKEEEDEEEYKEDAVEVKDDEDGERLLTEKLEPRKRLPPLLQQLSERRAEHLDYLGVSYGLTVQLLRFWKRASFVPVYLRQTPNDLTGEHTCIMISLLDSLANEDEEEKEEVIRKGAWLKEFWMDFRRRFISLLAFRFRKFETALSLGVLQNKVFGKATHGSLTASELSVHLTKYDLKRLETYASNVADHHLIMDLQPKLAQLFFLNRLGDTHLSALQAAILLGMGLQCKTADDLSAELEVPASQLLGLFNRTVRRLTNYLRSVVEQSVEHEIMRSNVIKVEQKAELLKLKGEELNRYAVGGSEEEWKQILASKDAGKSGHISVQRKDKRPAPEISNGKEWKKNKKKKH</sequence>
<reference evidence="12" key="1">
    <citation type="submission" date="2013-04" db="EMBL/GenBank/DDBJ databases">
        <authorList>
            <person name="Qu J."/>
            <person name="Murali S.C."/>
            <person name="Bandaranaike D."/>
            <person name="Bellair M."/>
            <person name="Blankenburg K."/>
            <person name="Chao H."/>
            <person name="Dinh H."/>
            <person name="Doddapaneni H."/>
            <person name="Downs B."/>
            <person name="Dugan-Rocha S."/>
            <person name="Elkadiri S."/>
            <person name="Gnanaolivu R.D."/>
            <person name="Hernandez B."/>
            <person name="Javaid M."/>
            <person name="Jayaseelan J.C."/>
            <person name="Lee S."/>
            <person name="Li M."/>
            <person name="Ming W."/>
            <person name="Munidasa M."/>
            <person name="Muniz J."/>
            <person name="Nguyen L."/>
            <person name="Ongeri F."/>
            <person name="Osuji N."/>
            <person name="Pu L.-L."/>
            <person name="Puazo M."/>
            <person name="Qu C."/>
            <person name="Quiroz J."/>
            <person name="Raj R."/>
            <person name="Weissenberger G."/>
            <person name="Xin Y."/>
            <person name="Zou X."/>
            <person name="Han Y."/>
            <person name="Richards S."/>
            <person name="Worley K."/>
            <person name="Muzny D."/>
            <person name="Gibbs R."/>
        </authorList>
    </citation>
    <scope>NUCLEOTIDE SEQUENCE</scope>
    <source>
        <strain evidence="12">Sampled in the wild</strain>
    </source>
</reference>
<evidence type="ECO:0000256" key="4">
    <source>
        <dbReference type="ARBA" id="ARBA00022694"/>
    </source>
</evidence>
<feature type="region of interest" description="Disordered" evidence="8">
    <location>
        <begin position="591"/>
        <end position="628"/>
    </location>
</feature>
<evidence type="ECO:0008006" key="14">
    <source>
        <dbReference type="Google" id="ProtNLM"/>
    </source>
</evidence>
<evidence type="ECO:0000259" key="10">
    <source>
        <dbReference type="Pfam" id="PF13718"/>
    </source>
</evidence>
<dbReference type="GO" id="GO:0000049">
    <property type="term" value="F:tRNA binding"/>
    <property type="evidence" value="ECO:0007669"/>
    <property type="project" value="TreeGrafter"/>
</dbReference>
<evidence type="ECO:0000313" key="12">
    <source>
        <dbReference type="EMBL" id="KAG8222693.1"/>
    </source>
</evidence>
<evidence type="ECO:0000256" key="6">
    <source>
        <dbReference type="ARBA" id="ARBA00022840"/>
    </source>
</evidence>
<evidence type="ECO:0000259" key="9">
    <source>
        <dbReference type="Pfam" id="PF05127"/>
    </source>
</evidence>
<dbReference type="Proteomes" id="UP000792457">
    <property type="component" value="Unassembled WGS sequence"/>
</dbReference>
<keyword evidence="6" id="KW-0067">ATP-binding</keyword>
<dbReference type="PANTHER" id="PTHR10925:SF5">
    <property type="entry name" value="RNA CYTIDINE ACETYLTRANSFERASE"/>
    <property type="match status" value="1"/>
</dbReference>
<dbReference type="InterPro" id="IPR027992">
    <property type="entry name" value="tRNA_bind_dom"/>
</dbReference>
<keyword evidence="3" id="KW-0808">Transferase</keyword>
<dbReference type="Gene3D" id="3.40.50.300">
    <property type="entry name" value="P-loop containing nucleotide triphosphate hydrolases"/>
    <property type="match status" value="1"/>
</dbReference>
<dbReference type="Gene3D" id="3.40.630.30">
    <property type="match status" value="1"/>
</dbReference>
<dbReference type="GO" id="GO:1990883">
    <property type="term" value="F:18S rRNA cytidine N-acetyltransferase activity"/>
    <property type="evidence" value="ECO:0007669"/>
    <property type="project" value="TreeGrafter"/>
</dbReference>
<comment type="caution">
    <text evidence="12">The sequence shown here is derived from an EMBL/GenBank/DDBJ whole genome shotgun (WGS) entry which is preliminary data.</text>
</comment>
<evidence type="ECO:0000256" key="3">
    <source>
        <dbReference type="ARBA" id="ARBA00022679"/>
    </source>
</evidence>
<protein>
    <recommendedName>
        <fullName evidence="14">RNA cytidine acetyltransferase</fullName>
    </recommendedName>
</protein>
<evidence type="ECO:0000256" key="2">
    <source>
        <dbReference type="ARBA" id="ARBA00022552"/>
    </source>
</evidence>
<feature type="domain" description="TcmA/NAT10 helicase" evidence="9">
    <location>
        <begin position="1"/>
        <end position="101"/>
    </location>
</feature>
<reference evidence="12" key="2">
    <citation type="submission" date="2017-10" db="EMBL/GenBank/DDBJ databases">
        <title>Ladona fulva Genome sequencing and assembly.</title>
        <authorList>
            <person name="Murali S."/>
            <person name="Richards S."/>
            <person name="Bandaranaike D."/>
            <person name="Bellair M."/>
            <person name="Blankenburg K."/>
            <person name="Chao H."/>
            <person name="Dinh H."/>
            <person name="Doddapaneni H."/>
            <person name="Dugan-Rocha S."/>
            <person name="Elkadiri S."/>
            <person name="Gnanaolivu R."/>
            <person name="Hernandez B."/>
            <person name="Skinner E."/>
            <person name="Javaid M."/>
            <person name="Lee S."/>
            <person name="Li M."/>
            <person name="Ming W."/>
            <person name="Munidasa M."/>
            <person name="Muniz J."/>
            <person name="Nguyen L."/>
            <person name="Hughes D."/>
            <person name="Osuji N."/>
            <person name="Pu L.-L."/>
            <person name="Puazo M."/>
            <person name="Qu C."/>
            <person name="Quiroz J."/>
            <person name="Raj R."/>
            <person name="Weissenberger G."/>
            <person name="Xin Y."/>
            <person name="Zou X."/>
            <person name="Han Y."/>
            <person name="Worley K."/>
            <person name="Muzny D."/>
            <person name="Gibbs R."/>
        </authorList>
    </citation>
    <scope>NUCLEOTIDE SEQUENCE</scope>
    <source>
        <strain evidence="12">Sampled in the wild</strain>
    </source>
</reference>
<dbReference type="GO" id="GO:0005730">
    <property type="term" value="C:nucleolus"/>
    <property type="evidence" value="ECO:0007669"/>
    <property type="project" value="UniProtKB-SubCell"/>
</dbReference>
<evidence type="ECO:0000259" key="11">
    <source>
        <dbReference type="Pfam" id="PF13725"/>
    </source>
</evidence>
<evidence type="ECO:0000256" key="8">
    <source>
        <dbReference type="SAM" id="MobiDB-lite"/>
    </source>
</evidence>
<gene>
    <name evidence="12" type="ORF">J437_LFUL002750</name>
</gene>
<feature type="domain" description="Possible tRNA binding" evidence="11">
    <location>
        <begin position="397"/>
        <end position="559"/>
    </location>
</feature>
<dbReference type="GO" id="GO:0005524">
    <property type="term" value="F:ATP binding"/>
    <property type="evidence" value="ECO:0007669"/>
    <property type="project" value="UniProtKB-KW"/>
</dbReference>
<dbReference type="OrthoDB" id="10067491at2759"/>
<dbReference type="GO" id="GO:0008033">
    <property type="term" value="P:tRNA processing"/>
    <property type="evidence" value="ECO:0007669"/>
    <property type="project" value="UniProtKB-KW"/>
</dbReference>
<keyword evidence="13" id="KW-1185">Reference proteome</keyword>
<dbReference type="Pfam" id="PF13718">
    <property type="entry name" value="GNAT_acetyltr_2"/>
    <property type="match status" value="1"/>
</dbReference>
<comment type="subcellular location">
    <subcellularLocation>
        <location evidence="1">Nucleus</location>
        <location evidence="1">Nucleolus</location>
    </subcellularLocation>
</comment>
<dbReference type="InterPro" id="IPR027417">
    <property type="entry name" value="P-loop_NTPase"/>
</dbReference>
<dbReference type="InterPro" id="IPR007807">
    <property type="entry name" value="TcmA/NAT10_helicase"/>
</dbReference>
<dbReference type="GO" id="GO:0030686">
    <property type="term" value="C:90S preribosome"/>
    <property type="evidence" value="ECO:0007669"/>
    <property type="project" value="TreeGrafter"/>
</dbReference>
<keyword evidence="5" id="KW-0547">Nucleotide-binding</keyword>
<evidence type="ECO:0000256" key="1">
    <source>
        <dbReference type="ARBA" id="ARBA00004604"/>
    </source>
</evidence>
<organism evidence="12 13">
    <name type="scientific">Ladona fulva</name>
    <name type="common">Scarce chaser dragonfly</name>
    <name type="synonym">Libellula fulva</name>
    <dbReference type="NCBI Taxonomy" id="123851"/>
    <lineage>
        <taxon>Eukaryota</taxon>
        <taxon>Metazoa</taxon>
        <taxon>Ecdysozoa</taxon>
        <taxon>Arthropoda</taxon>
        <taxon>Hexapoda</taxon>
        <taxon>Insecta</taxon>
        <taxon>Pterygota</taxon>
        <taxon>Palaeoptera</taxon>
        <taxon>Odonata</taxon>
        <taxon>Epiprocta</taxon>
        <taxon>Anisoptera</taxon>
        <taxon>Libelluloidea</taxon>
        <taxon>Libellulidae</taxon>
        <taxon>Ladona</taxon>
    </lineage>
</organism>
<evidence type="ECO:0000256" key="7">
    <source>
        <dbReference type="ARBA" id="ARBA00023315"/>
    </source>
</evidence>
<keyword evidence="2" id="KW-0698">rRNA processing</keyword>
<evidence type="ECO:0000313" key="13">
    <source>
        <dbReference type="Proteomes" id="UP000792457"/>
    </source>
</evidence>
<name>A0A8K0NUT3_LADFU</name>
<feature type="non-terminal residue" evidence="12">
    <location>
        <position position="628"/>
    </location>
</feature>
<proteinExistence type="predicted"/>
<dbReference type="CDD" id="cd04301">
    <property type="entry name" value="NAT_SF"/>
    <property type="match status" value="1"/>
</dbReference>
<keyword evidence="7" id="KW-0012">Acyltransferase</keyword>
<keyword evidence="4" id="KW-0819">tRNA processing</keyword>
<dbReference type="GO" id="GO:1904812">
    <property type="term" value="P:rRNA acetylation involved in maturation of SSU-rRNA"/>
    <property type="evidence" value="ECO:0007669"/>
    <property type="project" value="TreeGrafter"/>
</dbReference>
<dbReference type="InterPro" id="IPR032672">
    <property type="entry name" value="TmcA/NAT10/Kre33"/>
</dbReference>
<dbReference type="Pfam" id="PF05127">
    <property type="entry name" value="NAT10_TcmA_helicase"/>
    <property type="match status" value="1"/>
</dbReference>
<accession>A0A8K0NUT3</accession>
<dbReference type="InterPro" id="IPR000182">
    <property type="entry name" value="GNAT_dom"/>
</dbReference>
<evidence type="ECO:0000256" key="5">
    <source>
        <dbReference type="ARBA" id="ARBA00022741"/>
    </source>
</evidence>
<dbReference type="Pfam" id="PF13725">
    <property type="entry name" value="tRNA_bind_2"/>
    <property type="match status" value="1"/>
</dbReference>
<dbReference type="EMBL" id="KZ308141">
    <property type="protein sequence ID" value="KAG8222693.1"/>
    <property type="molecule type" value="Genomic_DNA"/>
</dbReference>